<feature type="domain" description="N-acetyltransferase" evidence="3">
    <location>
        <begin position="6"/>
        <end position="182"/>
    </location>
</feature>
<dbReference type="Proteomes" id="UP001497600">
    <property type="component" value="Chromosome H"/>
</dbReference>
<proteinExistence type="predicted"/>
<accession>A0ABP0EMP6</accession>
<dbReference type="Gene3D" id="3.40.630.30">
    <property type="match status" value="1"/>
</dbReference>
<dbReference type="PANTHER" id="PTHR42919">
    <property type="entry name" value="N-ALPHA-ACETYLTRANSFERASE"/>
    <property type="match status" value="1"/>
</dbReference>
<dbReference type="InterPro" id="IPR016181">
    <property type="entry name" value="Acyl_CoA_acyltransferase"/>
</dbReference>
<gene>
    <name evidence="4" type="primary">NAT5</name>
    <name evidence="4" type="ORF">CAAN4_H07492</name>
</gene>
<evidence type="ECO:0000256" key="1">
    <source>
        <dbReference type="ARBA" id="ARBA00022679"/>
    </source>
</evidence>
<dbReference type="EMBL" id="OZ004260">
    <property type="protein sequence ID" value="CAK7920869.1"/>
    <property type="molecule type" value="Genomic_DNA"/>
</dbReference>
<keyword evidence="2" id="KW-0012">Acyltransferase</keyword>
<sequence>MPREIISLDDLTVNNVGVFKKINSVTLPTTYPEQWYKDSLTDQLVKIAFYAELPVGAIKARAINFSAKQSYEAISSSPSASSSATASSDTTPKILPNAVYIESLAVLKEYQGLGIGGKLLDFIIEETKRRYIHEVVLHVSTENSKAIDWYLKKGFTKKEEVKDYYKEQGLSQPDAIILSLSV</sequence>
<dbReference type="PANTHER" id="PTHR42919:SF8">
    <property type="entry name" value="N-ALPHA-ACETYLTRANSFERASE 50"/>
    <property type="match status" value="1"/>
</dbReference>
<keyword evidence="5" id="KW-1185">Reference proteome</keyword>
<evidence type="ECO:0000256" key="2">
    <source>
        <dbReference type="ARBA" id="ARBA00023315"/>
    </source>
</evidence>
<dbReference type="SUPFAM" id="SSF55729">
    <property type="entry name" value="Acyl-CoA N-acyltransferases (Nat)"/>
    <property type="match status" value="1"/>
</dbReference>
<name>A0ABP0EMP6_9ASCO</name>
<dbReference type="InterPro" id="IPR000182">
    <property type="entry name" value="GNAT_dom"/>
</dbReference>
<dbReference type="Pfam" id="PF00583">
    <property type="entry name" value="Acetyltransf_1"/>
    <property type="match status" value="1"/>
</dbReference>
<dbReference type="CDD" id="cd04301">
    <property type="entry name" value="NAT_SF"/>
    <property type="match status" value="1"/>
</dbReference>
<protein>
    <submittedName>
        <fullName evidence="4">N-alpha-acetyltransferase Nat5p</fullName>
    </submittedName>
</protein>
<keyword evidence="1" id="KW-0808">Transferase</keyword>
<organism evidence="4 5">
    <name type="scientific">[Candida] anglica</name>
    <dbReference type="NCBI Taxonomy" id="148631"/>
    <lineage>
        <taxon>Eukaryota</taxon>
        <taxon>Fungi</taxon>
        <taxon>Dikarya</taxon>
        <taxon>Ascomycota</taxon>
        <taxon>Saccharomycotina</taxon>
        <taxon>Pichiomycetes</taxon>
        <taxon>Debaryomycetaceae</taxon>
        <taxon>Kurtzmaniella</taxon>
    </lineage>
</organism>
<dbReference type="InterPro" id="IPR051556">
    <property type="entry name" value="N-term/lysine_N-AcTrnsfr"/>
</dbReference>
<reference evidence="4 5" key="1">
    <citation type="submission" date="2024-01" db="EMBL/GenBank/DDBJ databases">
        <authorList>
            <consortium name="Genoscope - CEA"/>
            <person name="William W."/>
        </authorList>
    </citation>
    <scope>NUCLEOTIDE SEQUENCE [LARGE SCALE GENOMIC DNA]</scope>
    <source>
        <strain evidence="4 5">29B2s-10</strain>
    </source>
</reference>
<dbReference type="PROSITE" id="PS51186">
    <property type="entry name" value="GNAT"/>
    <property type="match status" value="1"/>
</dbReference>
<evidence type="ECO:0000313" key="4">
    <source>
        <dbReference type="EMBL" id="CAK7920869.1"/>
    </source>
</evidence>
<evidence type="ECO:0000259" key="3">
    <source>
        <dbReference type="PROSITE" id="PS51186"/>
    </source>
</evidence>
<evidence type="ECO:0000313" key="5">
    <source>
        <dbReference type="Proteomes" id="UP001497600"/>
    </source>
</evidence>